<dbReference type="InterPro" id="IPR036477">
    <property type="entry name" value="Formyl_transf_N_sf"/>
</dbReference>
<dbReference type="EMBL" id="JAATJA010000002">
    <property type="protein sequence ID" value="NJB67962.1"/>
    <property type="molecule type" value="Genomic_DNA"/>
</dbReference>
<dbReference type="GO" id="GO:0004479">
    <property type="term" value="F:methionyl-tRNA formyltransferase activity"/>
    <property type="evidence" value="ECO:0007669"/>
    <property type="project" value="UniProtKB-UniRule"/>
</dbReference>
<evidence type="ECO:0000259" key="7">
    <source>
        <dbReference type="Pfam" id="PF02911"/>
    </source>
</evidence>
<dbReference type="InterPro" id="IPR011034">
    <property type="entry name" value="Formyl_transferase-like_C_sf"/>
</dbReference>
<name>A0A846QNC8_9BACT</name>
<dbReference type="CDD" id="cd08646">
    <property type="entry name" value="FMT_core_Met-tRNA-FMT_N"/>
    <property type="match status" value="1"/>
</dbReference>
<dbReference type="InterPro" id="IPR044135">
    <property type="entry name" value="Met-tRNA-FMT_C"/>
</dbReference>
<feature type="binding site" evidence="5">
    <location>
        <begin position="105"/>
        <end position="108"/>
    </location>
    <ligand>
        <name>(6S)-5,6,7,8-tetrahydrofolate</name>
        <dbReference type="ChEBI" id="CHEBI:57453"/>
    </ligand>
</feature>
<accession>A0A846QNC8</accession>
<dbReference type="InterPro" id="IPR001555">
    <property type="entry name" value="GART_AS"/>
</dbReference>
<dbReference type="InterPro" id="IPR005793">
    <property type="entry name" value="Formyl_trans_C"/>
</dbReference>
<dbReference type="SUPFAM" id="SSF50486">
    <property type="entry name" value="FMT C-terminal domain-like"/>
    <property type="match status" value="1"/>
</dbReference>
<dbReference type="CDD" id="cd08704">
    <property type="entry name" value="Met_tRNA_FMT_C"/>
    <property type="match status" value="1"/>
</dbReference>
<evidence type="ECO:0000256" key="3">
    <source>
        <dbReference type="ARBA" id="ARBA00022679"/>
    </source>
</evidence>
<comment type="similarity">
    <text evidence="1 5">Belongs to the Fmt family.</text>
</comment>
<dbReference type="InterPro" id="IPR005794">
    <property type="entry name" value="Fmt"/>
</dbReference>
<sequence>MGTPEFARVVLEALAGFDGCEIVAVYTQPDRPCGRGQVCKPSEVKVFALEKGWEIRQPLNFRNEDTVAELAALRPDLLVVAAYGLILPQSVLDIAPNGAINVHSSLLPKYRGAAPIQRAILSGDDFTGVTIMQMDKGMDTGDILLARATYIDMNDTAETLHDDLAALGGRLIVEALERLRDGRLLRVKQDESKATYAAKLEKSEGELDWTRPAQEVHNRARAMHPWPGAYFFWNPDGRTEPLRLTVVPGEIGPELPEENRPAPGTIVGEMDGHLAIACADRYYLVPSVKPAGKKAMDAAAFSCGYMSRCRD</sequence>
<dbReference type="InterPro" id="IPR041711">
    <property type="entry name" value="Met-tRNA-FMT_N"/>
</dbReference>
<comment type="caution">
    <text evidence="8">The sequence shown here is derived from an EMBL/GenBank/DDBJ whole genome shotgun (WGS) entry which is preliminary data.</text>
</comment>
<gene>
    <name evidence="5" type="primary">fmt</name>
    <name evidence="8" type="ORF">GGQ74_001635</name>
</gene>
<dbReference type="EC" id="2.1.2.9" evidence="2 5"/>
<comment type="catalytic activity">
    <reaction evidence="5">
        <text>L-methionyl-tRNA(fMet) + (6R)-10-formyltetrahydrofolate = N-formyl-L-methionyl-tRNA(fMet) + (6S)-5,6,7,8-tetrahydrofolate + H(+)</text>
        <dbReference type="Rhea" id="RHEA:24380"/>
        <dbReference type="Rhea" id="RHEA-COMP:9952"/>
        <dbReference type="Rhea" id="RHEA-COMP:9953"/>
        <dbReference type="ChEBI" id="CHEBI:15378"/>
        <dbReference type="ChEBI" id="CHEBI:57453"/>
        <dbReference type="ChEBI" id="CHEBI:78530"/>
        <dbReference type="ChEBI" id="CHEBI:78844"/>
        <dbReference type="ChEBI" id="CHEBI:195366"/>
        <dbReference type="EC" id="2.1.2.9"/>
    </reaction>
</comment>
<evidence type="ECO:0000313" key="8">
    <source>
        <dbReference type="EMBL" id="NJB67962.1"/>
    </source>
</evidence>
<evidence type="ECO:0000256" key="5">
    <source>
        <dbReference type="HAMAP-Rule" id="MF_00182"/>
    </source>
</evidence>
<evidence type="ECO:0000256" key="4">
    <source>
        <dbReference type="ARBA" id="ARBA00022917"/>
    </source>
</evidence>
<proteinExistence type="inferred from homology"/>
<dbReference type="Pfam" id="PF00551">
    <property type="entry name" value="Formyl_trans_N"/>
    <property type="match status" value="1"/>
</dbReference>
<organism evidence="8 9">
    <name type="scientific">Desulfobaculum xiamenense</name>
    <dbReference type="NCBI Taxonomy" id="995050"/>
    <lineage>
        <taxon>Bacteria</taxon>
        <taxon>Pseudomonadati</taxon>
        <taxon>Thermodesulfobacteriota</taxon>
        <taxon>Desulfovibrionia</taxon>
        <taxon>Desulfovibrionales</taxon>
        <taxon>Desulfovibrionaceae</taxon>
        <taxon>Desulfobaculum</taxon>
    </lineage>
</organism>
<evidence type="ECO:0000313" key="9">
    <source>
        <dbReference type="Proteomes" id="UP000580856"/>
    </source>
</evidence>
<dbReference type="GO" id="GO:0005829">
    <property type="term" value="C:cytosol"/>
    <property type="evidence" value="ECO:0007669"/>
    <property type="project" value="TreeGrafter"/>
</dbReference>
<dbReference type="Gene3D" id="3.40.50.12230">
    <property type="match status" value="1"/>
</dbReference>
<keyword evidence="9" id="KW-1185">Reference proteome</keyword>
<dbReference type="PROSITE" id="PS00373">
    <property type="entry name" value="GART"/>
    <property type="match status" value="1"/>
</dbReference>
<dbReference type="NCBIfam" id="TIGR00460">
    <property type="entry name" value="fmt"/>
    <property type="match status" value="1"/>
</dbReference>
<dbReference type="PANTHER" id="PTHR11138:SF5">
    <property type="entry name" value="METHIONYL-TRNA FORMYLTRANSFERASE, MITOCHONDRIAL"/>
    <property type="match status" value="1"/>
</dbReference>
<evidence type="ECO:0000256" key="2">
    <source>
        <dbReference type="ARBA" id="ARBA00012261"/>
    </source>
</evidence>
<protein>
    <recommendedName>
        <fullName evidence="2 5">Methionyl-tRNA formyltransferase</fullName>
        <ecNumber evidence="2 5">2.1.2.9</ecNumber>
    </recommendedName>
</protein>
<dbReference type="PANTHER" id="PTHR11138">
    <property type="entry name" value="METHIONYL-TRNA FORMYLTRANSFERASE"/>
    <property type="match status" value="1"/>
</dbReference>
<dbReference type="InterPro" id="IPR002376">
    <property type="entry name" value="Formyl_transf_N"/>
</dbReference>
<dbReference type="AlphaFoldDB" id="A0A846QNC8"/>
<keyword evidence="4 5" id="KW-0648">Protein biosynthesis</keyword>
<dbReference type="Proteomes" id="UP000580856">
    <property type="component" value="Unassembled WGS sequence"/>
</dbReference>
<keyword evidence="3 5" id="KW-0808">Transferase</keyword>
<comment type="function">
    <text evidence="5">Attaches a formyl group to the free amino group of methionyl-tRNA(fMet). The formyl group appears to play a dual role in the initiator identity of N-formylmethionyl-tRNA by promoting its recognition by IF2 and preventing the misappropriation of this tRNA by the elongation apparatus.</text>
</comment>
<evidence type="ECO:0000259" key="6">
    <source>
        <dbReference type="Pfam" id="PF00551"/>
    </source>
</evidence>
<dbReference type="HAMAP" id="MF_00182">
    <property type="entry name" value="Formyl_trans"/>
    <property type="match status" value="1"/>
</dbReference>
<feature type="domain" description="Formyl transferase N-terminal" evidence="6">
    <location>
        <begin position="6"/>
        <end position="176"/>
    </location>
</feature>
<evidence type="ECO:0000256" key="1">
    <source>
        <dbReference type="ARBA" id="ARBA00010699"/>
    </source>
</evidence>
<reference evidence="8 9" key="1">
    <citation type="submission" date="2020-03" db="EMBL/GenBank/DDBJ databases">
        <title>Genomic Encyclopedia of Type Strains, Phase IV (KMG-IV): sequencing the most valuable type-strain genomes for metagenomic binning, comparative biology and taxonomic classification.</title>
        <authorList>
            <person name="Goeker M."/>
        </authorList>
    </citation>
    <scope>NUCLEOTIDE SEQUENCE [LARGE SCALE GENOMIC DNA]</scope>
    <source>
        <strain evidence="8 9">DSM 24233</strain>
    </source>
</reference>
<feature type="domain" description="Formyl transferase C-terminal" evidence="7">
    <location>
        <begin position="199"/>
        <end position="305"/>
    </location>
</feature>
<dbReference type="Pfam" id="PF02911">
    <property type="entry name" value="Formyl_trans_C"/>
    <property type="match status" value="1"/>
</dbReference>
<dbReference type="SUPFAM" id="SSF53328">
    <property type="entry name" value="Formyltransferase"/>
    <property type="match status" value="1"/>
</dbReference>